<dbReference type="Proteomes" id="UP000305675">
    <property type="component" value="Unassembled WGS sequence"/>
</dbReference>
<comment type="function">
    <text evidence="4">Required for formation of the rod structure in the basal body of the flagellar apparatus. Together with FliI and FliH, may constitute the export apparatus of flagellin.</text>
</comment>
<organism evidence="5 6">
    <name type="scientific">Ferrimonas aestuarii</name>
    <dbReference type="NCBI Taxonomy" id="2569539"/>
    <lineage>
        <taxon>Bacteria</taxon>
        <taxon>Pseudomonadati</taxon>
        <taxon>Pseudomonadota</taxon>
        <taxon>Gammaproteobacteria</taxon>
        <taxon>Alteromonadales</taxon>
        <taxon>Ferrimonadaceae</taxon>
        <taxon>Ferrimonas</taxon>
    </lineage>
</organism>
<keyword evidence="5" id="KW-0282">Flagellum</keyword>
<keyword evidence="3" id="KW-0653">Protein transport</keyword>
<evidence type="ECO:0000313" key="5">
    <source>
        <dbReference type="EMBL" id="TKB55448.1"/>
    </source>
</evidence>
<dbReference type="PANTHER" id="PTHR30531:SF12">
    <property type="entry name" value="FLAGELLAR BIOSYNTHETIC PROTEIN FLHB"/>
    <property type="match status" value="1"/>
</dbReference>
<dbReference type="GO" id="GO:0005886">
    <property type="term" value="C:plasma membrane"/>
    <property type="evidence" value="ECO:0007669"/>
    <property type="project" value="TreeGrafter"/>
</dbReference>
<gene>
    <name evidence="5" type="ORF">FCL42_09665</name>
</gene>
<evidence type="ECO:0000256" key="2">
    <source>
        <dbReference type="ARBA" id="ARBA00021622"/>
    </source>
</evidence>
<dbReference type="Pfam" id="PF01312">
    <property type="entry name" value="Bac_export_2"/>
    <property type="match status" value="1"/>
</dbReference>
<evidence type="ECO:0000313" key="6">
    <source>
        <dbReference type="Proteomes" id="UP000305675"/>
    </source>
</evidence>
<reference evidence="5 6" key="1">
    <citation type="submission" date="2019-04" db="EMBL/GenBank/DDBJ databases">
        <authorList>
            <person name="Hwang J.C."/>
        </authorList>
    </citation>
    <scope>NUCLEOTIDE SEQUENCE [LARGE SCALE GENOMIC DNA]</scope>
    <source>
        <strain evidence="5 6">IMCC35002</strain>
    </source>
</reference>
<keyword evidence="5" id="KW-0969">Cilium</keyword>
<dbReference type="Gene3D" id="3.40.1690.10">
    <property type="entry name" value="secretion proteins EscU"/>
    <property type="match status" value="1"/>
</dbReference>
<comment type="caution">
    <text evidence="5">The sequence shown here is derived from an EMBL/GenBank/DDBJ whole genome shotgun (WGS) entry which is preliminary data.</text>
</comment>
<dbReference type="EMBL" id="SWCJ01000005">
    <property type="protein sequence ID" value="TKB55448.1"/>
    <property type="molecule type" value="Genomic_DNA"/>
</dbReference>
<dbReference type="AlphaFoldDB" id="A0A4V6WMS8"/>
<dbReference type="OrthoDB" id="5244399at2"/>
<dbReference type="SUPFAM" id="SSF160544">
    <property type="entry name" value="EscU C-terminal domain-like"/>
    <property type="match status" value="1"/>
</dbReference>
<dbReference type="PANTHER" id="PTHR30531">
    <property type="entry name" value="FLAGELLAR BIOSYNTHETIC PROTEIN FLHB"/>
    <property type="match status" value="1"/>
</dbReference>
<dbReference type="InterPro" id="IPR029025">
    <property type="entry name" value="T3SS_substrate_exporter_C"/>
</dbReference>
<proteinExistence type="inferred from homology"/>
<sequence length="104" mass="11617">MVPMDDNNTKLATALKYEAPTAPKVVAQGQGDLAHQIEQAAIEAGILVHEDKQLAQLLDKLEVGQSIPPELYLVIAELIAYAYLLEGKFPEQWRNVHEKIDFYS</sequence>
<evidence type="ECO:0000256" key="4">
    <source>
        <dbReference type="ARBA" id="ARBA00025078"/>
    </source>
</evidence>
<accession>A0A4V6WMS8</accession>
<dbReference type="GO" id="GO:0009306">
    <property type="term" value="P:protein secretion"/>
    <property type="evidence" value="ECO:0007669"/>
    <property type="project" value="InterPro"/>
</dbReference>
<comment type="similarity">
    <text evidence="1">Belongs to the type III secretion exporter family.</text>
</comment>
<keyword evidence="3" id="KW-0813">Transport</keyword>
<name>A0A4V6WMS8_9GAMM</name>
<keyword evidence="6" id="KW-1185">Reference proteome</keyword>
<keyword evidence="3" id="KW-1006">Bacterial flagellum protein export</keyword>
<evidence type="ECO:0000256" key="1">
    <source>
        <dbReference type="ARBA" id="ARBA00010690"/>
    </source>
</evidence>
<evidence type="ECO:0000256" key="3">
    <source>
        <dbReference type="ARBA" id="ARBA00023225"/>
    </source>
</evidence>
<dbReference type="InterPro" id="IPR006135">
    <property type="entry name" value="T3SS_substrate_exporter"/>
</dbReference>
<protein>
    <recommendedName>
        <fullName evidence="2">Flagellar biosynthetic protein FlhB</fullName>
    </recommendedName>
</protein>
<keyword evidence="5" id="KW-0966">Cell projection</keyword>